<evidence type="ECO:0000313" key="2">
    <source>
        <dbReference type="Proteomes" id="UP000299102"/>
    </source>
</evidence>
<reference evidence="1 2" key="1">
    <citation type="journal article" date="2019" name="Commun. Biol.">
        <title>The bagworm genome reveals a unique fibroin gene that provides high tensile strength.</title>
        <authorList>
            <person name="Kono N."/>
            <person name="Nakamura H."/>
            <person name="Ohtoshi R."/>
            <person name="Tomita M."/>
            <person name="Numata K."/>
            <person name="Arakawa K."/>
        </authorList>
    </citation>
    <scope>NUCLEOTIDE SEQUENCE [LARGE SCALE GENOMIC DNA]</scope>
</reference>
<protein>
    <submittedName>
        <fullName evidence="1">Uncharacterized protein</fullName>
    </submittedName>
</protein>
<comment type="caution">
    <text evidence="1">The sequence shown here is derived from an EMBL/GenBank/DDBJ whole genome shotgun (WGS) entry which is preliminary data.</text>
</comment>
<evidence type="ECO:0000313" key="1">
    <source>
        <dbReference type="EMBL" id="GBP02500.1"/>
    </source>
</evidence>
<accession>A0A4C1SMW2</accession>
<keyword evidence="2" id="KW-1185">Reference proteome</keyword>
<sequence>MARFELDLRRVPALRAEPSQESREQPIGRQQHLEIYTCDQRLQNLFTTSHHISAAQAPQPMVGEVSFLEVSLGRPNPVTEALLGLYTPKAERQGVTTNQDTTCPQGVVR</sequence>
<dbReference type="Proteomes" id="UP000299102">
    <property type="component" value="Unassembled WGS sequence"/>
</dbReference>
<name>A0A4C1SMW2_EUMVA</name>
<organism evidence="1 2">
    <name type="scientific">Eumeta variegata</name>
    <name type="common">Bagworm moth</name>
    <name type="synonym">Eumeta japonica</name>
    <dbReference type="NCBI Taxonomy" id="151549"/>
    <lineage>
        <taxon>Eukaryota</taxon>
        <taxon>Metazoa</taxon>
        <taxon>Ecdysozoa</taxon>
        <taxon>Arthropoda</taxon>
        <taxon>Hexapoda</taxon>
        <taxon>Insecta</taxon>
        <taxon>Pterygota</taxon>
        <taxon>Neoptera</taxon>
        <taxon>Endopterygota</taxon>
        <taxon>Lepidoptera</taxon>
        <taxon>Glossata</taxon>
        <taxon>Ditrysia</taxon>
        <taxon>Tineoidea</taxon>
        <taxon>Psychidae</taxon>
        <taxon>Oiketicinae</taxon>
        <taxon>Eumeta</taxon>
    </lineage>
</organism>
<dbReference type="AlphaFoldDB" id="A0A4C1SMW2"/>
<proteinExistence type="predicted"/>
<dbReference type="EMBL" id="BGZK01007142">
    <property type="protein sequence ID" value="GBP02500.1"/>
    <property type="molecule type" value="Genomic_DNA"/>
</dbReference>
<gene>
    <name evidence="1" type="ORF">EVAR_73772_1</name>
</gene>